<feature type="region of interest" description="Disordered" evidence="1">
    <location>
        <begin position="69"/>
        <end position="120"/>
    </location>
</feature>
<accession>A0AAV4DMX4</accession>
<gene>
    <name evidence="2" type="ORF">PoB_007188000</name>
</gene>
<organism evidence="2 3">
    <name type="scientific">Plakobranchus ocellatus</name>
    <dbReference type="NCBI Taxonomy" id="259542"/>
    <lineage>
        <taxon>Eukaryota</taxon>
        <taxon>Metazoa</taxon>
        <taxon>Spiralia</taxon>
        <taxon>Lophotrochozoa</taxon>
        <taxon>Mollusca</taxon>
        <taxon>Gastropoda</taxon>
        <taxon>Heterobranchia</taxon>
        <taxon>Euthyneura</taxon>
        <taxon>Panpulmonata</taxon>
        <taxon>Sacoglossa</taxon>
        <taxon>Placobranchoidea</taxon>
        <taxon>Plakobranchidae</taxon>
        <taxon>Plakobranchus</taxon>
    </lineage>
</organism>
<name>A0AAV4DMX4_9GAST</name>
<comment type="caution">
    <text evidence="2">The sequence shown here is derived from an EMBL/GenBank/DDBJ whole genome shotgun (WGS) entry which is preliminary data.</text>
</comment>
<feature type="compositionally biased region" description="Basic residues" evidence="1">
    <location>
        <begin position="76"/>
        <end position="85"/>
    </location>
</feature>
<keyword evidence="3" id="KW-1185">Reference proteome</keyword>
<dbReference type="Proteomes" id="UP000735302">
    <property type="component" value="Unassembled WGS sequence"/>
</dbReference>
<protein>
    <submittedName>
        <fullName evidence="2">Uncharacterized protein</fullName>
    </submittedName>
</protein>
<feature type="region of interest" description="Disordered" evidence="1">
    <location>
        <begin position="1"/>
        <end position="22"/>
    </location>
</feature>
<reference evidence="2 3" key="1">
    <citation type="journal article" date="2021" name="Elife">
        <title>Chloroplast acquisition without the gene transfer in kleptoplastic sea slugs, Plakobranchus ocellatus.</title>
        <authorList>
            <person name="Maeda T."/>
            <person name="Takahashi S."/>
            <person name="Yoshida T."/>
            <person name="Shimamura S."/>
            <person name="Takaki Y."/>
            <person name="Nagai Y."/>
            <person name="Toyoda A."/>
            <person name="Suzuki Y."/>
            <person name="Arimoto A."/>
            <person name="Ishii H."/>
            <person name="Satoh N."/>
            <person name="Nishiyama T."/>
            <person name="Hasebe M."/>
            <person name="Maruyama T."/>
            <person name="Minagawa J."/>
            <person name="Obokata J."/>
            <person name="Shigenobu S."/>
        </authorList>
    </citation>
    <scope>NUCLEOTIDE SEQUENCE [LARGE SCALE GENOMIC DNA]</scope>
</reference>
<evidence type="ECO:0000313" key="2">
    <source>
        <dbReference type="EMBL" id="GFO45375.1"/>
    </source>
</evidence>
<dbReference type="AlphaFoldDB" id="A0AAV4DMX4"/>
<proteinExistence type="predicted"/>
<evidence type="ECO:0000256" key="1">
    <source>
        <dbReference type="SAM" id="MobiDB-lite"/>
    </source>
</evidence>
<sequence length="120" mass="13668">MGIPVRPSYGVYHQSGKEQHESSRTWRWMFKAAPSSLSQTTVRSAVPRKKRAFVATMQLPAVLISSLRDNVDRGRSRNRSRSRSRTLREAPTATDVTHVGMKAYRHTTDQGAPWRQMSNL</sequence>
<evidence type="ECO:0000313" key="3">
    <source>
        <dbReference type="Proteomes" id="UP000735302"/>
    </source>
</evidence>
<dbReference type="EMBL" id="BLXT01008059">
    <property type="protein sequence ID" value="GFO45375.1"/>
    <property type="molecule type" value="Genomic_DNA"/>
</dbReference>